<feature type="domain" description="DUF6534" evidence="2">
    <location>
        <begin position="164"/>
        <end position="251"/>
    </location>
</feature>
<dbReference type="EMBL" id="JACAZI010000044">
    <property type="protein sequence ID" value="KAF7326502.1"/>
    <property type="molecule type" value="Genomic_DNA"/>
</dbReference>
<dbReference type="AlphaFoldDB" id="A0A8H6U121"/>
<dbReference type="InterPro" id="IPR045339">
    <property type="entry name" value="DUF6534"/>
</dbReference>
<dbReference type="OrthoDB" id="3270417at2759"/>
<gene>
    <name evidence="4" type="ORF">MVEN_02264000</name>
    <name evidence="3" type="ORF">MVEN_02613800</name>
</gene>
<keyword evidence="1" id="KW-0812">Transmembrane</keyword>
<evidence type="ECO:0000313" key="4">
    <source>
        <dbReference type="EMBL" id="KAF7335131.1"/>
    </source>
</evidence>
<keyword evidence="1" id="KW-1133">Transmembrane helix</keyword>
<protein>
    <recommendedName>
        <fullName evidence="2">DUF6534 domain-containing protein</fullName>
    </recommendedName>
</protein>
<feature type="transmembrane region" description="Helical" evidence="1">
    <location>
        <begin position="82"/>
        <end position="105"/>
    </location>
</feature>
<feature type="transmembrane region" description="Helical" evidence="1">
    <location>
        <begin position="48"/>
        <end position="70"/>
    </location>
</feature>
<dbReference type="EMBL" id="JACAZI010000025">
    <property type="protein sequence ID" value="KAF7335131.1"/>
    <property type="molecule type" value="Genomic_DNA"/>
</dbReference>
<dbReference type="PANTHER" id="PTHR40465:SF1">
    <property type="entry name" value="DUF6534 DOMAIN-CONTAINING PROTEIN"/>
    <property type="match status" value="1"/>
</dbReference>
<dbReference type="Pfam" id="PF20152">
    <property type="entry name" value="DUF6534"/>
    <property type="match status" value="1"/>
</dbReference>
<accession>A0A8H6U121</accession>
<keyword evidence="1" id="KW-0472">Membrane</keyword>
<feature type="transmembrane region" description="Helical" evidence="1">
    <location>
        <begin position="12"/>
        <end position="36"/>
    </location>
</feature>
<dbReference type="PANTHER" id="PTHR40465">
    <property type="entry name" value="CHROMOSOME 1, WHOLE GENOME SHOTGUN SEQUENCE"/>
    <property type="match status" value="1"/>
</dbReference>
<reference evidence="3" key="1">
    <citation type="submission" date="2020-05" db="EMBL/GenBank/DDBJ databases">
        <title>Mycena genomes resolve the evolution of fungal bioluminescence.</title>
        <authorList>
            <person name="Tsai I.J."/>
        </authorList>
    </citation>
    <scope>NUCLEOTIDE SEQUENCE</scope>
    <source>
        <strain evidence="3">CCC161011</strain>
    </source>
</reference>
<comment type="caution">
    <text evidence="3">The sequence shown here is derived from an EMBL/GenBank/DDBJ whole genome shotgun (WGS) entry which is preliminary data.</text>
</comment>
<organism evidence="3 5">
    <name type="scientific">Mycena venus</name>
    <dbReference type="NCBI Taxonomy" id="2733690"/>
    <lineage>
        <taxon>Eukaryota</taxon>
        <taxon>Fungi</taxon>
        <taxon>Dikarya</taxon>
        <taxon>Basidiomycota</taxon>
        <taxon>Agaricomycotina</taxon>
        <taxon>Agaricomycetes</taxon>
        <taxon>Agaricomycetidae</taxon>
        <taxon>Agaricales</taxon>
        <taxon>Marasmiineae</taxon>
        <taxon>Mycenaceae</taxon>
        <taxon>Mycena</taxon>
    </lineage>
</organism>
<dbReference type="Proteomes" id="UP000620124">
    <property type="component" value="Unassembled WGS sequence"/>
</dbReference>
<name>A0A8H6U121_9AGAR</name>
<keyword evidence="5" id="KW-1185">Reference proteome</keyword>
<sequence length="301" mass="33029">MVSLIESTNGVWLIAMFLESILQGMGLLQGFLYFVWYHSDPWSVKGTVIVMLVLETGQMGAAFANVYGWFVLGFGNFENLNIIHAADVIQLAALYLSTFVAQVHFAKCIYQLHTKSYLLPVMVLLCAVIALGGGLGQVILVVGIREYSSLGKTSATSNLQAAFALAADMLITFGLCWRLNQNRSGIQSTNNMLNFLIMTAINRGVFTMFFAAINIVLFLSQPGTFYFMVALLLSNKFYMNSMLAMLNTRQYAFQLHGSTIVERMSIPVFAANSGSTDKSSSGSTLHQSEIALENLNGKLEA</sequence>
<evidence type="ECO:0000259" key="2">
    <source>
        <dbReference type="Pfam" id="PF20152"/>
    </source>
</evidence>
<evidence type="ECO:0000313" key="3">
    <source>
        <dbReference type="EMBL" id="KAF7326502.1"/>
    </source>
</evidence>
<feature type="transmembrane region" description="Helical" evidence="1">
    <location>
        <begin position="161"/>
        <end position="180"/>
    </location>
</feature>
<feature type="transmembrane region" description="Helical" evidence="1">
    <location>
        <begin position="225"/>
        <end position="246"/>
    </location>
</feature>
<evidence type="ECO:0000256" key="1">
    <source>
        <dbReference type="SAM" id="Phobius"/>
    </source>
</evidence>
<proteinExistence type="predicted"/>
<feature type="transmembrane region" description="Helical" evidence="1">
    <location>
        <begin position="117"/>
        <end position="141"/>
    </location>
</feature>
<evidence type="ECO:0000313" key="5">
    <source>
        <dbReference type="Proteomes" id="UP000620124"/>
    </source>
</evidence>
<feature type="transmembrane region" description="Helical" evidence="1">
    <location>
        <begin position="192"/>
        <end position="219"/>
    </location>
</feature>